<organism evidence="2 3">
    <name type="scientific">Roseovarius tolerans</name>
    <dbReference type="NCBI Taxonomy" id="74031"/>
    <lineage>
        <taxon>Bacteria</taxon>
        <taxon>Pseudomonadati</taxon>
        <taxon>Pseudomonadota</taxon>
        <taxon>Alphaproteobacteria</taxon>
        <taxon>Rhodobacterales</taxon>
        <taxon>Roseobacteraceae</taxon>
        <taxon>Roseovarius</taxon>
    </lineage>
</organism>
<dbReference type="AlphaFoldDB" id="A0A0L6CXZ7"/>
<evidence type="ECO:0000313" key="3">
    <source>
        <dbReference type="Proteomes" id="UP000037046"/>
    </source>
</evidence>
<sequence>MADTQDTGFGRQGGELDLDGGGGGERPLRADQQMGEVDGRVAGHQRVDIVAANAALHLRETGSDLIGFARAQIEHLPKQGFGHAVARPGAEIERRPIGEIALDSGDIIPRRAIAQRARAAGIVADHAADRGARGGGDVDRKPQSVRFERAVEIIQNDPRLDHRALSFDVQLEDAVEMFRAIDDQPGIHRLTALRGAATAHCERDFGGTGGLNSGCDILGCAWHDHACGHDLVDRGIGRIAPARKGIEAGFAPHLAAEAVLNGAVQHGPPIR</sequence>
<gene>
    <name evidence="2" type="ORF">ROTO_09160</name>
</gene>
<evidence type="ECO:0000256" key="1">
    <source>
        <dbReference type="SAM" id="MobiDB-lite"/>
    </source>
</evidence>
<keyword evidence="3" id="KW-1185">Reference proteome</keyword>
<accession>A0A0L6CXZ7</accession>
<evidence type="ECO:0000313" key="2">
    <source>
        <dbReference type="EMBL" id="KNX42614.1"/>
    </source>
</evidence>
<comment type="caution">
    <text evidence="2">The sequence shown here is derived from an EMBL/GenBank/DDBJ whole genome shotgun (WGS) entry which is preliminary data.</text>
</comment>
<name>A0A0L6CXZ7_9RHOB</name>
<dbReference type="Proteomes" id="UP000037046">
    <property type="component" value="Unassembled WGS sequence"/>
</dbReference>
<reference evidence="3" key="1">
    <citation type="submission" date="2015-07" db="EMBL/GenBank/DDBJ databases">
        <title>Draft Genome Sequence of Roseovarius tolerans EL-164, a producer of N-Acylated Alanine Methyl Esters (NAMEs).</title>
        <authorList>
            <person name="Voget S."/>
            <person name="Bruns H."/>
            <person name="Wagner-Doebler I."/>
            <person name="Schulz S."/>
            <person name="Daniel R."/>
        </authorList>
    </citation>
    <scope>NUCLEOTIDE SEQUENCE [LARGE SCALE GENOMIC DNA]</scope>
    <source>
        <strain evidence="3">EL-164</strain>
    </source>
</reference>
<protein>
    <submittedName>
        <fullName evidence="2">Uncharacterized protein</fullName>
    </submittedName>
</protein>
<proteinExistence type="predicted"/>
<dbReference type="EMBL" id="LGVV01000007">
    <property type="protein sequence ID" value="KNX42614.1"/>
    <property type="molecule type" value="Genomic_DNA"/>
</dbReference>
<feature type="region of interest" description="Disordered" evidence="1">
    <location>
        <begin position="1"/>
        <end position="30"/>
    </location>
</feature>